<comment type="caution">
    <text evidence="1">The sequence shown here is derived from an EMBL/GenBank/DDBJ whole genome shotgun (WGS) entry which is preliminary data.</text>
</comment>
<protein>
    <submittedName>
        <fullName evidence="1">Uncharacterized protein</fullName>
    </submittedName>
</protein>
<reference evidence="1 2" key="1">
    <citation type="journal article" date="2019" name="Plant Biotechnol. J.">
        <title>The red bayberry genome and genetic basis of sex determination.</title>
        <authorList>
            <person name="Jia H.M."/>
            <person name="Jia H.J."/>
            <person name="Cai Q.L."/>
            <person name="Wang Y."/>
            <person name="Zhao H.B."/>
            <person name="Yang W.F."/>
            <person name="Wang G.Y."/>
            <person name="Li Y.H."/>
            <person name="Zhan D.L."/>
            <person name="Shen Y.T."/>
            <person name="Niu Q.F."/>
            <person name="Chang L."/>
            <person name="Qiu J."/>
            <person name="Zhao L."/>
            <person name="Xie H.B."/>
            <person name="Fu W.Y."/>
            <person name="Jin J."/>
            <person name="Li X.W."/>
            <person name="Jiao Y."/>
            <person name="Zhou C.C."/>
            <person name="Tu T."/>
            <person name="Chai C.Y."/>
            <person name="Gao J.L."/>
            <person name="Fan L.J."/>
            <person name="van de Weg E."/>
            <person name="Wang J.Y."/>
            <person name="Gao Z.S."/>
        </authorList>
    </citation>
    <scope>NUCLEOTIDE SEQUENCE [LARGE SCALE GENOMIC DNA]</scope>
    <source>
        <tissue evidence="1">Leaves</tissue>
    </source>
</reference>
<gene>
    <name evidence="1" type="ORF">CJ030_MR7G009288</name>
</gene>
<keyword evidence="2" id="KW-1185">Reference proteome</keyword>
<name>A0A6A1V082_9ROSI</name>
<accession>A0A6A1V082</accession>
<dbReference type="AlphaFoldDB" id="A0A6A1V082"/>
<organism evidence="1 2">
    <name type="scientific">Morella rubra</name>
    <name type="common">Chinese bayberry</name>
    <dbReference type="NCBI Taxonomy" id="262757"/>
    <lineage>
        <taxon>Eukaryota</taxon>
        <taxon>Viridiplantae</taxon>
        <taxon>Streptophyta</taxon>
        <taxon>Embryophyta</taxon>
        <taxon>Tracheophyta</taxon>
        <taxon>Spermatophyta</taxon>
        <taxon>Magnoliopsida</taxon>
        <taxon>eudicotyledons</taxon>
        <taxon>Gunneridae</taxon>
        <taxon>Pentapetalae</taxon>
        <taxon>rosids</taxon>
        <taxon>fabids</taxon>
        <taxon>Fagales</taxon>
        <taxon>Myricaceae</taxon>
        <taxon>Morella</taxon>
    </lineage>
</organism>
<evidence type="ECO:0000313" key="1">
    <source>
        <dbReference type="EMBL" id="KAB1206059.1"/>
    </source>
</evidence>
<sequence>MSDVEVGGVIPKVVVEKGETSGVVPVPMALDSPSPVLEISLVDLAALSLMVILGAASEDQATPSFKGKEVAVALEEAVHEQPVAVVELGGEKSAKSAPFEAGVAPEE</sequence>
<proteinExistence type="predicted"/>
<dbReference type="Proteomes" id="UP000516437">
    <property type="component" value="Chromosome 7"/>
</dbReference>
<evidence type="ECO:0000313" key="2">
    <source>
        <dbReference type="Proteomes" id="UP000516437"/>
    </source>
</evidence>
<dbReference type="EMBL" id="RXIC02000025">
    <property type="protein sequence ID" value="KAB1206059.1"/>
    <property type="molecule type" value="Genomic_DNA"/>
</dbReference>